<dbReference type="KEGG" id="tsph:KIH39_24025"/>
<sequence>MKDTFQPLKQRDFAMGKLLTVMLCWLAISNGPVYPAPPTDKQLEQWWKDLAKKEGISYVALLKLSQHPEQTIPFLKKHLTRLELDDRKLKKLLADLGSGDEKIAKSADQELRRFDPRLAKDVEKYFDEKLDALTLVRLVTIFAGWEFGHLEKNEILPLVTFGGHLEHTDFVYIGIKWINNEMTISCGGKTESLNNILDQSEEWLLRFRAIAILEHFGSTDAIEILQELAKGNKVVRPTKEAVEALKRLRFSLKE</sequence>
<evidence type="ECO:0000313" key="1">
    <source>
        <dbReference type="EMBL" id="QVL31868.1"/>
    </source>
</evidence>
<dbReference type="Proteomes" id="UP000676194">
    <property type="component" value="Chromosome"/>
</dbReference>
<dbReference type="AlphaFoldDB" id="A0A8E6EXQ3"/>
<name>A0A8E6EXQ3_9BACT</name>
<gene>
    <name evidence="1" type="ORF">KIH39_24025</name>
</gene>
<dbReference type="RefSeq" id="WP_213496260.1">
    <property type="nucleotide sequence ID" value="NZ_CP074694.1"/>
</dbReference>
<reference evidence="1" key="1">
    <citation type="submission" date="2021-05" db="EMBL/GenBank/DDBJ databases">
        <title>Complete genome sequence of the cellulolytic planctomycete Telmatocola sphagniphila SP2T and characterization of the first cellulase from planctomycetes.</title>
        <authorList>
            <person name="Rakitin A.L."/>
            <person name="Beletsky A.V."/>
            <person name="Naumoff D.G."/>
            <person name="Kulichevskaya I.S."/>
            <person name="Mardanov A.V."/>
            <person name="Ravin N.V."/>
            <person name="Dedysh S.N."/>
        </authorList>
    </citation>
    <scope>NUCLEOTIDE SEQUENCE</scope>
    <source>
        <strain evidence="1">SP2T</strain>
    </source>
</reference>
<evidence type="ECO:0000313" key="2">
    <source>
        <dbReference type="Proteomes" id="UP000676194"/>
    </source>
</evidence>
<organism evidence="1 2">
    <name type="scientific">Telmatocola sphagniphila</name>
    <dbReference type="NCBI Taxonomy" id="1123043"/>
    <lineage>
        <taxon>Bacteria</taxon>
        <taxon>Pseudomonadati</taxon>
        <taxon>Planctomycetota</taxon>
        <taxon>Planctomycetia</taxon>
        <taxon>Gemmatales</taxon>
        <taxon>Gemmataceae</taxon>
    </lineage>
</organism>
<accession>A0A8E6EXQ3</accession>
<protein>
    <submittedName>
        <fullName evidence="1">HEAT repeat domain-containing protein</fullName>
    </submittedName>
</protein>
<proteinExistence type="predicted"/>
<dbReference type="EMBL" id="CP074694">
    <property type="protein sequence ID" value="QVL31868.1"/>
    <property type="molecule type" value="Genomic_DNA"/>
</dbReference>
<keyword evidence="2" id="KW-1185">Reference proteome</keyword>